<dbReference type="GO" id="GO:0009055">
    <property type="term" value="F:electron transfer activity"/>
    <property type="evidence" value="ECO:0007669"/>
    <property type="project" value="InterPro"/>
</dbReference>
<dbReference type="GO" id="GO:0020037">
    <property type="term" value="F:heme binding"/>
    <property type="evidence" value="ECO:0007669"/>
    <property type="project" value="InterPro"/>
</dbReference>
<dbReference type="SUPFAM" id="SSF46626">
    <property type="entry name" value="Cytochrome c"/>
    <property type="match status" value="1"/>
</dbReference>
<dbReference type="PROSITE" id="PS51007">
    <property type="entry name" value="CYTC"/>
    <property type="match status" value="1"/>
</dbReference>
<proteinExistence type="predicted"/>
<evidence type="ECO:0000259" key="5">
    <source>
        <dbReference type="PROSITE" id="PS51007"/>
    </source>
</evidence>
<feature type="domain" description="Cytochrome c" evidence="5">
    <location>
        <begin position="53"/>
        <end position="139"/>
    </location>
</feature>
<gene>
    <name evidence="6" type="ORF">DET52_107268</name>
</gene>
<comment type="caution">
    <text evidence="6">The sequence shown here is derived from an EMBL/GenBank/DDBJ whole genome shotgun (WGS) entry which is preliminary data.</text>
</comment>
<evidence type="ECO:0000256" key="3">
    <source>
        <dbReference type="ARBA" id="ARBA00023004"/>
    </source>
</evidence>
<evidence type="ECO:0000256" key="1">
    <source>
        <dbReference type="ARBA" id="ARBA00022617"/>
    </source>
</evidence>
<evidence type="ECO:0000256" key="4">
    <source>
        <dbReference type="PROSITE-ProRule" id="PRU00433"/>
    </source>
</evidence>
<dbReference type="Gene3D" id="1.10.760.10">
    <property type="entry name" value="Cytochrome c-like domain"/>
    <property type="match status" value="1"/>
</dbReference>
<dbReference type="Proteomes" id="UP000294848">
    <property type="component" value="Unassembled WGS sequence"/>
</dbReference>
<name>A0A4R6GUS5_9BACT</name>
<keyword evidence="3 4" id="KW-0408">Iron</keyword>
<dbReference type="RefSeq" id="WP_133465913.1">
    <property type="nucleotide sequence ID" value="NZ_SNWI01000007.1"/>
</dbReference>
<evidence type="ECO:0000313" key="6">
    <source>
        <dbReference type="EMBL" id="TDN99136.1"/>
    </source>
</evidence>
<dbReference type="AlphaFoldDB" id="A0A4R6GUS5"/>
<evidence type="ECO:0000256" key="2">
    <source>
        <dbReference type="ARBA" id="ARBA00022723"/>
    </source>
</evidence>
<dbReference type="GO" id="GO:0046872">
    <property type="term" value="F:metal ion binding"/>
    <property type="evidence" value="ECO:0007669"/>
    <property type="project" value="UniProtKB-KW"/>
</dbReference>
<dbReference type="InterPro" id="IPR009056">
    <property type="entry name" value="Cyt_c-like_dom"/>
</dbReference>
<evidence type="ECO:0000313" key="7">
    <source>
        <dbReference type="Proteomes" id="UP000294848"/>
    </source>
</evidence>
<protein>
    <submittedName>
        <fullName evidence="6">Cbb3-type cytochrome c oxidase subunit III</fullName>
    </submittedName>
</protein>
<organism evidence="6 7">
    <name type="scientific">Sunxiuqinia elliptica</name>
    <dbReference type="NCBI Taxonomy" id="655355"/>
    <lineage>
        <taxon>Bacteria</taxon>
        <taxon>Pseudomonadati</taxon>
        <taxon>Bacteroidota</taxon>
        <taxon>Bacteroidia</taxon>
        <taxon>Marinilabiliales</taxon>
        <taxon>Prolixibacteraceae</taxon>
        <taxon>Sunxiuqinia</taxon>
    </lineage>
</organism>
<dbReference type="InterPro" id="IPR036909">
    <property type="entry name" value="Cyt_c-like_dom_sf"/>
</dbReference>
<sequence>MEKHRNFLTLLAVVFIGGLLLSFVTVQDKKKGEAWDVPEKYQKMENPSKDDASLMKVGKILYIKHCRSCHGNKGEGDGPKAASLETAIESFTSDKFQAQSDGVIYYQSIIGRDEMPNYESKIPEEEDRWALVNYLRSMK</sequence>
<reference evidence="6 7" key="1">
    <citation type="submission" date="2019-03" db="EMBL/GenBank/DDBJ databases">
        <title>Freshwater and sediment microbial communities from various areas in North America, analyzing microbe dynamics in response to fracking.</title>
        <authorList>
            <person name="Lamendella R."/>
        </authorList>
    </citation>
    <scope>NUCLEOTIDE SEQUENCE [LARGE SCALE GENOMIC DNA]</scope>
    <source>
        <strain evidence="6 7">114D</strain>
    </source>
</reference>
<keyword evidence="2 4" id="KW-0479">Metal-binding</keyword>
<keyword evidence="1 4" id="KW-0349">Heme</keyword>
<dbReference type="OrthoDB" id="9811395at2"/>
<accession>A0A4R6GUS5</accession>
<dbReference type="EMBL" id="SNWI01000007">
    <property type="protein sequence ID" value="TDN99136.1"/>
    <property type="molecule type" value="Genomic_DNA"/>
</dbReference>
<dbReference type="Pfam" id="PF00034">
    <property type="entry name" value="Cytochrom_C"/>
    <property type="match status" value="1"/>
</dbReference>